<keyword evidence="3" id="KW-0645">Protease</keyword>
<evidence type="ECO:0000256" key="3">
    <source>
        <dbReference type="ARBA" id="ARBA00022670"/>
    </source>
</evidence>
<proteinExistence type="predicted"/>
<evidence type="ECO:0000256" key="5">
    <source>
        <dbReference type="ARBA" id="ARBA00022825"/>
    </source>
</evidence>
<dbReference type="PANTHER" id="PTHR42881">
    <property type="entry name" value="PROLYL ENDOPEPTIDASE"/>
    <property type="match status" value="1"/>
</dbReference>
<dbReference type="InterPro" id="IPR002470">
    <property type="entry name" value="Peptidase_S9A"/>
</dbReference>
<evidence type="ECO:0000259" key="7">
    <source>
        <dbReference type="Pfam" id="PF02897"/>
    </source>
</evidence>
<feature type="domain" description="Peptidase S9 prolyl oligopeptidase catalytic" evidence="6">
    <location>
        <begin position="422"/>
        <end position="620"/>
    </location>
</feature>
<dbReference type="GO" id="GO:0006508">
    <property type="term" value="P:proteolysis"/>
    <property type="evidence" value="ECO:0007669"/>
    <property type="project" value="UniProtKB-KW"/>
</dbReference>
<dbReference type="Gene3D" id="3.40.50.1820">
    <property type="entry name" value="alpha/beta hydrolase"/>
    <property type="match status" value="1"/>
</dbReference>
<dbReference type="InterPro" id="IPR023302">
    <property type="entry name" value="Pept_S9A_N"/>
</dbReference>
<dbReference type="Gene3D" id="2.130.10.120">
    <property type="entry name" value="Prolyl oligopeptidase, N-terminal domain"/>
    <property type="match status" value="1"/>
</dbReference>
<dbReference type="PANTHER" id="PTHR42881:SF2">
    <property type="entry name" value="PROLYL ENDOPEPTIDASE"/>
    <property type="match status" value="1"/>
</dbReference>
<name>A0A7C4JK00_9CREN</name>
<dbReference type="InterPro" id="IPR029058">
    <property type="entry name" value="AB_hydrolase_fold"/>
</dbReference>
<organism evidence="9">
    <name type="scientific">Ignisphaera aggregans</name>
    <dbReference type="NCBI Taxonomy" id="334771"/>
    <lineage>
        <taxon>Archaea</taxon>
        <taxon>Thermoproteota</taxon>
        <taxon>Thermoprotei</taxon>
        <taxon>Desulfurococcales</taxon>
        <taxon>Desulfurococcaceae</taxon>
        <taxon>Ignisphaera</taxon>
    </lineage>
</organism>
<comment type="catalytic activity">
    <reaction evidence="1">
        <text>Hydrolysis of Pro-|-Xaa &gt;&gt; Ala-|-Xaa in oligopeptides.</text>
        <dbReference type="EC" id="3.4.21.26"/>
    </reaction>
</comment>
<dbReference type="GO" id="GO:0004252">
    <property type="term" value="F:serine-type endopeptidase activity"/>
    <property type="evidence" value="ECO:0007669"/>
    <property type="project" value="UniProtKB-EC"/>
</dbReference>
<dbReference type="EMBL" id="DTBD01000002">
    <property type="protein sequence ID" value="HGQ63633.1"/>
    <property type="molecule type" value="Genomic_DNA"/>
</dbReference>
<dbReference type="GO" id="GO:0005829">
    <property type="term" value="C:cytosol"/>
    <property type="evidence" value="ECO:0007669"/>
    <property type="project" value="TreeGrafter"/>
</dbReference>
<dbReference type="GO" id="GO:0070012">
    <property type="term" value="F:oligopeptidase activity"/>
    <property type="evidence" value="ECO:0007669"/>
    <property type="project" value="TreeGrafter"/>
</dbReference>
<keyword evidence="4" id="KW-0378">Hydrolase</keyword>
<protein>
    <recommendedName>
        <fullName evidence="2">prolyl oligopeptidase</fullName>
        <ecNumber evidence="2">3.4.21.26</ecNumber>
    </recommendedName>
</protein>
<feature type="domain" description="Peptidase S9A N-terminal" evidence="7">
    <location>
        <begin position="2"/>
        <end position="354"/>
    </location>
</feature>
<evidence type="ECO:0000256" key="4">
    <source>
        <dbReference type="ARBA" id="ARBA00022801"/>
    </source>
</evidence>
<dbReference type="InterPro" id="IPR051167">
    <property type="entry name" value="Prolyl_oligopep/macrocyclase"/>
</dbReference>
<accession>A0A7C4JK00</accession>
<dbReference type="EC" id="3.4.21.26" evidence="2"/>
<keyword evidence="5" id="KW-0720">Serine protease</keyword>
<sequence>MEDPYIFLENINSTKALDFINAKNRFFREKFGAISDKLLPRILQLYNIPTAVQLKCSRNGLYILARTVDRFTVYRVWGSDKNIVLDSKSLGDNVIIQWINPSPSGDLIAFAYSSGSDAAITKIIDVESGEEVDELKGVVSNINWIDRYRYYYVRFYKDGRTPDGVEAPAERVLLRETSGCEEVVFGSMLPSKHMISLEESKISNRVFTTVTYGWIRSWIYAGLLEDPSTWRLVYNPGEALAYPIDYVDGRYFVTVYDGNGLGRVVATREDGYIEEIIGEDPRYPLQEAVVYLDKIVATYLVNASSKLRLYKLSGEFIKEITFDKPGTVSQLQNCIDCCTFIYTSFDVPYKVYMIKKEDLIEVDGVSAINVCSEEHYIESFDKTPIHVFHVYNCRRRSNKAVLIGYGGFGISLTPRYLDYMLLLIDDGGEYFIANIRGGGEHGRKWHKAGRREKRENVYGDFLSVIKWLKSQGYRVVIHGRSNGGLLCGVIYVRYPDLIDGAVIGYPLLDMLRYHKLYIGSLWIPEYGDPDKPSDRDYLSRISPYHNLREDARYPKCLIYTGLSDDRVHPGHALKFSAKLDEHGVENYLRVETASGHIGADPMISGKEKADILAFIYYVLQLDEKLK</sequence>
<dbReference type="SUPFAM" id="SSF50993">
    <property type="entry name" value="Peptidase/esterase 'gauge' domain"/>
    <property type="match status" value="1"/>
</dbReference>
<dbReference type="SUPFAM" id="SSF53474">
    <property type="entry name" value="alpha/beta-Hydrolases"/>
    <property type="match status" value="1"/>
</dbReference>
<evidence type="ECO:0000259" key="6">
    <source>
        <dbReference type="Pfam" id="PF00326"/>
    </source>
</evidence>
<dbReference type="Pfam" id="PF02897">
    <property type="entry name" value="Peptidase_S9_N"/>
    <property type="match status" value="1"/>
</dbReference>
<evidence type="ECO:0000256" key="2">
    <source>
        <dbReference type="ARBA" id="ARBA00011897"/>
    </source>
</evidence>
<dbReference type="EMBL" id="DTCK01000040">
    <property type="protein sequence ID" value="HGQ36303.1"/>
    <property type="molecule type" value="Genomic_DNA"/>
</dbReference>
<evidence type="ECO:0000313" key="8">
    <source>
        <dbReference type="EMBL" id="HGQ36303.1"/>
    </source>
</evidence>
<gene>
    <name evidence="9" type="ORF">ENU08_00060</name>
    <name evidence="8" type="ORF">ENU41_06475</name>
</gene>
<dbReference type="Pfam" id="PF00326">
    <property type="entry name" value="Peptidase_S9"/>
    <property type="match status" value="1"/>
</dbReference>
<reference evidence="9" key="1">
    <citation type="journal article" date="2020" name="mSystems">
        <title>Genome- and Community-Level Interaction Insights into Carbon Utilization and Element Cycling Functions of Hydrothermarchaeota in Hydrothermal Sediment.</title>
        <authorList>
            <person name="Zhou Z."/>
            <person name="Liu Y."/>
            <person name="Xu W."/>
            <person name="Pan J."/>
            <person name="Luo Z.H."/>
            <person name="Li M."/>
        </authorList>
    </citation>
    <scope>NUCLEOTIDE SEQUENCE [LARGE SCALE GENOMIC DNA]</scope>
    <source>
        <strain evidence="9">SpSt-637</strain>
        <strain evidence="8">SpSt-667</strain>
    </source>
</reference>
<dbReference type="InterPro" id="IPR001375">
    <property type="entry name" value="Peptidase_S9_cat"/>
</dbReference>
<dbReference type="AlphaFoldDB" id="A0A7C4JK00"/>
<dbReference type="PRINTS" id="PR00862">
    <property type="entry name" value="PROLIGOPTASE"/>
</dbReference>
<evidence type="ECO:0000256" key="1">
    <source>
        <dbReference type="ARBA" id="ARBA00001070"/>
    </source>
</evidence>
<comment type="caution">
    <text evidence="9">The sequence shown here is derived from an EMBL/GenBank/DDBJ whole genome shotgun (WGS) entry which is preliminary data.</text>
</comment>
<evidence type="ECO:0000313" key="9">
    <source>
        <dbReference type="EMBL" id="HGQ63633.1"/>
    </source>
</evidence>